<gene>
    <name evidence="1" type="ORF">BSL78_03745</name>
</gene>
<dbReference type="Proteomes" id="UP000230750">
    <property type="component" value="Unassembled WGS sequence"/>
</dbReference>
<dbReference type="AlphaFoldDB" id="A0A2G8LGE0"/>
<protein>
    <submittedName>
        <fullName evidence="1">Putative hephaestin-like protein</fullName>
    </submittedName>
</protein>
<organism evidence="1 2">
    <name type="scientific">Stichopus japonicus</name>
    <name type="common">Sea cucumber</name>
    <dbReference type="NCBI Taxonomy" id="307972"/>
    <lineage>
        <taxon>Eukaryota</taxon>
        <taxon>Metazoa</taxon>
        <taxon>Echinodermata</taxon>
        <taxon>Eleutherozoa</taxon>
        <taxon>Echinozoa</taxon>
        <taxon>Holothuroidea</taxon>
        <taxon>Aspidochirotacea</taxon>
        <taxon>Aspidochirotida</taxon>
        <taxon>Stichopodidae</taxon>
        <taxon>Apostichopus</taxon>
    </lineage>
</organism>
<dbReference type="SUPFAM" id="SSF49503">
    <property type="entry name" value="Cupredoxins"/>
    <property type="match status" value="1"/>
</dbReference>
<comment type="caution">
    <text evidence="1">The sequence shown here is derived from an EMBL/GenBank/DDBJ whole genome shotgun (WGS) entry which is preliminary data.</text>
</comment>
<dbReference type="EMBL" id="MRZV01000086">
    <property type="protein sequence ID" value="PIK59316.1"/>
    <property type="molecule type" value="Genomic_DNA"/>
</dbReference>
<sequence>MSLHTILAGKWSVTCYVATHFEGGTQAAITVDQSCGTYTPIDTPVGEVFYFAAVEMDWNYAPVRYDPVRSQSLDDEDSPGNVFVRRDDHLLGSTYKKAVYRRFEDSSFSQQVTREESWGILGHPIHVEVGDSFQVVFKNMASRSYGFYIHGVQWVNFDEDSKRMVSHLTVRSFDFVATNGPSDTRLLVPHFYTCLWSIWHGTLPRGLVGPLVVCREGILDNGIEQT</sequence>
<dbReference type="Gene3D" id="2.60.40.420">
    <property type="entry name" value="Cupredoxins - blue copper proteins"/>
    <property type="match status" value="1"/>
</dbReference>
<proteinExistence type="predicted"/>
<keyword evidence="2" id="KW-1185">Reference proteome</keyword>
<dbReference type="STRING" id="307972.A0A2G8LGE0"/>
<dbReference type="InterPro" id="IPR008972">
    <property type="entry name" value="Cupredoxin"/>
</dbReference>
<reference evidence="1 2" key="1">
    <citation type="journal article" date="2017" name="PLoS Biol.">
        <title>The sea cucumber genome provides insights into morphological evolution and visceral regeneration.</title>
        <authorList>
            <person name="Zhang X."/>
            <person name="Sun L."/>
            <person name="Yuan J."/>
            <person name="Sun Y."/>
            <person name="Gao Y."/>
            <person name="Zhang L."/>
            <person name="Li S."/>
            <person name="Dai H."/>
            <person name="Hamel J.F."/>
            <person name="Liu C."/>
            <person name="Yu Y."/>
            <person name="Liu S."/>
            <person name="Lin W."/>
            <person name="Guo K."/>
            <person name="Jin S."/>
            <person name="Xu P."/>
            <person name="Storey K.B."/>
            <person name="Huan P."/>
            <person name="Zhang T."/>
            <person name="Zhou Y."/>
            <person name="Zhang J."/>
            <person name="Lin C."/>
            <person name="Li X."/>
            <person name="Xing L."/>
            <person name="Huo D."/>
            <person name="Sun M."/>
            <person name="Wang L."/>
            <person name="Mercier A."/>
            <person name="Li F."/>
            <person name="Yang H."/>
            <person name="Xiang J."/>
        </authorList>
    </citation>
    <scope>NUCLEOTIDE SEQUENCE [LARGE SCALE GENOMIC DNA]</scope>
    <source>
        <strain evidence="1">Shaxun</strain>
        <tissue evidence="1">Muscle</tissue>
    </source>
</reference>
<name>A0A2G8LGE0_STIJA</name>
<evidence type="ECO:0000313" key="1">
    <source>
        <dbReference type="EMBL" id="PIK59316.1"/>
    </source>
</evidence>
<accession>A0A2G8LGE0</accession>
<evidence type="ECO:0000313" key="2">
    <source>
        <dbReference type="Proteomes" id="UP000230750"/>
    </source>
</evidence>
<dbReference type="OrthoDB" id="2121828at2759"/>